<protein>
    <recommendedName>
        <fullName evidence="9">Protein disulfide-isomerase</fullName>
        <ecNumber evidence="5">5.3.4.1</ecNumber>
    </recommendedName>
</protein>
<accession>A0AAN6RXR5</accession>
<dbReference type="Proteomes" id="UP001303889">
    <property type="component" value="Unassembled WGS sequence"/>
</dbReference>
<dbReference type="InterPro" id="IPR013766">
    <property type="entry name" value="Thioredoxin_domain"/>
</dbReference>
<evidence type="ECO:0000256" key="5">
    <source>
        <dbReference type="ARBA" id="ARBA00012723"/>
    </source>
</evidence>
<dbReference type="Pfam" id="PF00085">
    <property type="entry name" value="Thioredoxin"/>
    <property type="match status" value="1"/>
</dbReference>
<evidence type="ECO:0000313" key="11">
    <source>
        <dbReference type="EMBL" id="KAK3906051.1"/>
    </source>
</evidence>
<evidence type="ECO:0000256" key="2">
    <source>
        <dbReference type="ARBA" id="ARBA00002692"/>
    </source>
</evidence>
<organism evidence="11 12">
    <name type="scientific">Staphylotrichum tortipilum</name>
    <dbReference type="NCBI Taxonomy" id="2831512"/>
    <lineage>
        <taxon>Eukaryota</taxon>
        <taxon>Fungi</taxon>
        <taxon>Dikarya</taxon>
        <taxon>Ascomycota</taxon>
        <taxon>Pezizomycotina</taxon>
        <taxon>Sordariomycetes</taxon>
        <taxon>Sordariomycetidae</taxon>
        <taxon>Sordariales</taxon>
        <taxon>Chaetomiaceae</taxon>
        <taxon>Staphylotrichum</taxon>
    </lineage>
</organism>
<evidence type="ECO:0000256" key="4">
    <source>
        <dbReference type="ARBA" id="ARBA00006347"/>
    </source>
</evidence>
<dbReference type="Pfam" id="PF13848">
    <property type="entry name" value="Thioredoxin_6"/>
    <property type="match status" value="1"/>
</dbReference>
<dbReference type="PANTHER" id="PTHR18929">
    <property type="entry name" value="PROTEIN DISULFIDE ISOMERASE"/>
    <property type="match status" value="1"/>
</dbReference>
<dbReference type="AlphaFoldDB" id="A0AAN6RXR5"/>
<reference evidence="11" key="1">
    <citation type="journal article" date="2023" name="Mol. Phylogenet. Evol.">
        <title>Genome-scale phylogeny and comparative genomics of the fungal order Sordariales.</title>
        <authorList>
            <person name="Hensen N."/>
            <person name="Bonometti L."/>
            <person name="Westerberg I."/>
            <person name="Brannstrom I.O."/>
            <person name="Guillou S."/>
            <person name="Cros-Aarteil S."/>
            <person name="Calhoun S."/>
            <person name="Haridas S."/>
            <person name="Kuo A."/>
            <person name="Mondo S."/>
            <person name="Pangilinan J."/>
            <person name="Riley R."/>
            <person name="LaButti K."/>
            <person name="Andreopoulos B."/>
            <person name="Lipzen A."/>
            <person name="Chen C."/>
            <person name="Yan M."/>
            <person name="Daum C."/>
            <person name="Ng V."/>
            <person name="Clum A."/>
            <person name="Steindorff A."/>
            <person name="Ohm R.A."/>
            <person name="Martin F."/>
            <person name="Silar P."/>
            <person name="Natvig D.O."/>
            <person name="Lalanne C."/>
            <person name="Gautier V."/>
            <person name="Ament-Velasquez S.L."/>
            <person name="Kruys A."/>
            <person name="Hutchinson M.I."/>
            <person name="Powell A.J."/>
            <person name="Barry K."/>
            <person name="Miller A.N."/>
            <person name="Grigoriev I.V."/>
            <person name="Debuchy R."/>
            <person name="Gladieux P."/>
            <person name="Hiltunen Thoren M."/>
            <person name="Johannesson H."/>
        </authorList>
    </citation>
    <scope>NUCLEOTIDE SEQUENCE</scope>
    <source>
        <strain evidence="11">CBS 103.79</strain>
    </source>
</reference>
<dbReference type="GO" id="GO:0034976">
    <property type="term" value="P:response to endoplasmic reticulum stress"/>
    <property type="evidence" value="ECO:0007669"/>
    <property type="project" value="TreeGrafter"/>
</dbReference>
<dbReference type="SUPFAM" id="SSF52833">
    <property type="entry name" value="Thioredoxin-like"/>
    <property type="match status" value="2"/>
</dbReference>
<evidence type="ECO:0000256" key="7">
    <source>
        <dbReference type="ARBA" id="ARBA00023235"/>
    </source>
</evidence>
<dbReference type="CDD" id="cd02982">
    <property type="entry name" value="PDI_b'_family"/>
    <property type="match status" value="1"/>
</dbReference>
<name>A0AAN6RXR5_9PEZI</name>
<comment type="function">
    <text evidence="2">Participates in the folding of proteins containing disulfide bonds, may be involved in glycosylation, prolyl hydroxylation and triglyceride transfer.</text>
</comment>
<dbReference type="PANTHER" id="PTHR18929:SF132">
    <property type="entry name" value="PROTEIN DISULFIDE-ISOMERASE A3"/>
    <property type="match status" value="1"/>
</dbReference>
<evidence type="ECO:0000256" key="1">
    <source>
        <dbReference type="ARBA" id="ARBA00001182"/>
    </source>
</evidence>
<keyword evidence="8" id="KW-0676">Redox-active center</keyword>
<dbReference type="GO" id="GO:0005788">
    <property type="term" value="C:endoplasmic reticulum lumen"/>
    <property type="evidence" value="ECO:0007669"/>
    <property type="project" value="UniProtKB-SubCell"/>
</dbReference>
<keyword evidence="6" id="KW-0256">Endoplasmic reticulum</keyword>
<evidence type="ECO:0000256" key="3">
    <source>
        <dbReference type="ARBA" id="ARBA00004319"/>
    </source>
</evidence>
<dbReference type="CDD" id="cd02961">
    <property type="entry name" value="PDI_a_family"/>
    <property type="match status" value="1"/>
</dbReference>
<evidence type="ECO:0000259" key="10">
    <source>
        <dbReference type="Pfam" id="PF00085"/>
    </source>
</evidence>
<evidence type="ECO:0000313" key="12">
    <source>
        <dbReference type="Proteomes" id="UP001303889"/>
    </source>
</evidence>
<dbReference type="EC" id="5.3.4.1" evidence="5"/>
<comment type="caution">
    <text evidence="11">The sequence shown here is derived from an EMBL/GenBank/DDBJ whole genome shotgun (WGS) entry which is preliminary data.</text>
</comment>
<dbReference type="GO" id="GO:0003756">
    <property type="term" value="F:protein disulfide isomerase activity"/>
    <property type="evidence" value="ECO:0007669"/>
    <property type="project" value="UniProtKB-EC"/>
</dbReference>
<dbReference type="InterPro" id="IPR036249">
    <property type="entry name" value="Thioredoxin-like_sf"/>
</dbReference>
<proteinExistence type="inferred from homology"/>
<reference evidence="11" key="2">
    <citation type="submission" date="2023-05" db="EMBL/GenBank/DDBJ databases">
        <authorList>
            <consortium name="Lawrence Berkeley National Laboratory"/>
            <person name="Steindorff A."/>
            <person name="Hensen N."/>
            <person name="Bonometti L."/>
            <person name="Westerberg I."/>
            <person name="Brannstrom I.O."/>
            <person name="Guillou S."/>
            <person name="Cros-Aarteil S."/>
            <person name="Calhoun S."/>
            <person name="Haridas S."/>
            <person name="Kuo A."/>
            <person name="Mondo S."/>
            <person name="Pangilinan J."/>
            <person name="Riley R."/>
            <person name="Labutti K."/>
            <person name="Andreopoulos B."/>
            <person name="Lipzen A."/>
            <person name="Chen C."/>
            <person name="Yanf M."/>
            <person name="Daum C."/>
            <person name="Ng V."/>
            <person name="Clum A."/>
            <person name="Ohm R."/>
            <person name="Martin F."/>
            <person name="Silar P."/>
            <person name="Natvig D."/>
            <person name="Lalanne C."/>
            <person name="Gautier V."/>
            <person name="Ament-Velasquez S.L."/>
            <person name="Kruys A."/>
            <person name="Hutchinson M.I."/>
            <person name="Powell A.J."/>
            <person name="Barry K."/>
            <person name="Miller A.N."/>
            <person name="Grigoriev I.V."/>
            <person name="Debuchy R."/>
            <person name="Gladieux P."/>
            <person name="Thoren M.H."/>
            <person name="Johannesson H."/>
        </authorList>
    </citation>
    <scope>NUCLEOTIDE SEQUENCE</scope>
    <source>
        <strain evidence="11">CBS 103.79</strain>
    </source>
</reference>
<gene>
    <name evidence="11" type="ORF">C8A05DRAFT_41118</name>
</gene>
<keyword evidence="7" id="KW-0413">Isomerase</keyword>
<dbReference type="EMBL" id="MU855338">
    <property type="protein sequence ID" value="KAK3906051.1"/>
    <property type="molecule type" value="Genomic_DNA"/>
</dbReference>
<dbReference type="GO" id="GO:0006457">
    <property type="term" value="P:protein folding"/>
    <property type="evidence" value="ECO:0007669"/>
    <property type="project" value="TreeGrafter"/>
</dbReference>
<evidence type="ECO:0000256" key="9">
    <source>
        <dbReference type="ARBA" id="ARBA00039846"/>
    </source>
</evidence>
<keyword evidence="12" id="KW-1185">Reference proteome</keyword>
<comment type="catalytic activity">
    <reaction evidence="1">
        <text>Catalyzes the rearrangement of -S-S- bonds in proteins.</text>
        <dbReference type="EC" id="5.3.4.1"/>
    </reaction>
</comment>
<feature type="domain" description="Thioredoxin" evidence="10">
    <location>
        <begin position="42"/>
        <end position="93"/>
    </location>
</feature>
<comment type="similarity">
    <text evidence="4">Belongs to the protein disulfide isomerase family.</text>
</comment>
<comment type="subcellular location">
    <subcellularLocation>
        <location evidence="3">Endoplasmic reticulum lumen</location>
    </subcellularLocation>
</comment>
<evidence type="ECO:0000256" key="8">
    <source>
        <dbReference type="ARBA" id="ARBA00023284"/>
    </source>
</evidence>
<sequence>MRFNDILPLLLLTERSVAWNHASGAELLDGILNGQERVFVAYKLVSVDCSAEAQVCRRFDVSSFPTIRLHHPDGTQARYRGPRKAASITAFLRRSTHPAVSYVTDKNATAFHSIDDVVLVGRFKRGTNLRQQFMIVAKQYSDRYSFALAEPQQGTQMECFNNADDVQLFTTEFPGPMSIEAFVKLCSTPLIPELTRRNELSFYETKKSIVHYFVRDDKAREAYVAELRPLAKKYAEYLHFTTTDAHDYADAAEMMGLGRGSTGLSVQNPNNGEVFPYTRRDKITAASVEAFLGDIIQGKVAPWNPTAGHDEL</sequence>
<evidence type="ECO:0000256" key="6">
    <source>
        <dbReference type="ARBA" id="ARBA00022824"/>
    </source>
</evidence>
<dbReference type="Gene3D" id="3.40.30.10">
    <property type="entry name" value="Glutaredoxin"/>
    <property type="match status" value="2"/>
</dbReference>